<comment type="subcellular location">
    <subcellularLocation>
        <location evidence="2">Cell inner membrane</location>
        <topology evidence="2">Multi-pass membrane protein</topology>
    </subcellularLocation>
    <subcellularLocation>
        <location evidence="11">Cell membrane</location>
        <topology evidence="11">Multi-pass membrane protein</topology>
    </subcellularLocation>
</comment>
<dbReference type="InterPro" id="IPR010065">
    <property type="entry name" value="AA_ABC_transptr_permease_3TM"/>
</dbReference>
<dbReference type="Pfam" id="PF00528">
    <property type="entry name" value="BPD_transp_1"/>
    <property type="match status" value="1"/>
</dbReference>
<feature type="transmembrane region" description="Helical" evidence="11">
    <location>
        <begin position="188"/>
        <end position="207"/>
    </location>
</feature>
<name>A0A157ZSF0_9BURK</name>
<dbReference type="PANTHER" id="PTHR30614:SF0">
    <property type="entry name" value="L-CYSTINE TRANSPORT SYSTEM PERMEASE PROTEIN TCYL"/>
    <property type="match status" value="1"/>
</dbReference>
<feature type="domain" description="ABC transmembrane type-1" evidence="12">
    <location>
        <begin position="19"/>
        <end position="207"/>
    </location>
</feature>
<dbReference type="InterPro" id="IPR035906">
    <property type="entry name" value="MetI-like_sf"/>
</dbReference>
<proteinExistence type="inferred from homology"/>
<evidence type="ECO:0000256" key="7">
    <source>
        <dbReference type="ARBA" id="ARBA00022692"/>
    </source>
</evidence>
<keyword evidence="7 11" id="KW-0812">Transmembrane</keyword>
<keyword evidence="5 11" id="KW-0813">Transport</keyword>
<dbReference type="CDD" id="cd06261">
    <property type="entry name" value="TM_PBP2"/>
    <property type="match status" value="1"/>
</dbReference>
<keyword evidence="9 11" id="KW-1133">Transmembrane helix</keyword>
<organism evidence="13 14">
    <name type="scientific">Caballeronia pedi</name>
    <dbReference type="NCBI Taxonomy" id="1777141"/>
    <lineage>
        <taxon>Bacteria</taxon>
        <taxon>Pseudomonadati</taxon>
        <taxon>Pseudomonadota</taxon>
        <taxon>Betaproteobacteria</taxon>
        <taxon>Burkholderiales</taxon>
        <taxon>Burkholderiaceae</taxon>
        <taxon>Caballeronia</taxon>
    </lineage>
</organism>
<protein>
    <recommendedName>
        <fullName evidence="4">Putative glutamine transport system permease protein GlnP</fullName>
    </recommendedName>
</protein>
<feature type="transmembrane region" description="Helical" evidence="11">
    <location>
        <begin position="20"/>
        <end position="43"/>
    </location>
</feature>
<dbReference type="AlphaFoldDB" id="A0A157ZSF0"/>
<dbReference type="FunFam" id="1.10.3720.10:FF:000033">
    <property type="entry name" value="Polar amino acid ABC transporter permease"/>
    <property type="match status" value="1"/>
</dbReference>
<evidence type="ECO:0000256" key="11">
    <source>
        <dbReference type="RuleBase" id="RU363032"/>
    </source>
</evidence>
<dbReference type="Gene3D" id="1.10.3720.10">
    <property type="entry name" value="MetI-like"/>
    <property type="match status" value="1"/>
</dbReference>
<evidence type="ECO:0000256" key="1">
    <source>
        <dbReference type="ARBA" id="ARBA00003159"/>
    </source>
</evidence>
<dbReference type="GO" id="GO:0022857">
    <property type="term" value="F:transmembrane transporter activity"/>
    <property type="evidence" value="ECO:0007669"/>
    <property type="project" value="InterPro"/>
</dbReference>
<accession>A0A157ZSF0</accession>
<dbReference type="PROSITE" id="PS50928">
    <property type="entry name" value="ABC_TM1"/>
    <property type="match status" value="1"/>
</dbReference>
<dbReference type="GO" id="GO:0043190">
    <property type="term" value="C:ATP-binding cassette (ABC) transporter complex"/>
    <property type="evidence" value="ECO:0007669"/>
    <property type="project" value="InterPro"/>
</dbReference>
<evidence type="ECO:0000256" key="9">
    <source>
        <dbReference type="ARBA" id="ARBA00022989"/>
    </source>
</evidence>
<sequence length="223" mass="24962">MDFQFHVAADNFGLLLHGLLLTVELTLIVMALSLVFGLIIALAGRSRFAPVRWIVKAYIELIRGTPLLLQLIYIYFVLPEFGITLNSFVAAVIALTLNYSAFISEVYRGAIQAVARGQYDAAAALGMTPGLSMRRIVVPQAVRMVIPSLGNYFISLFKDTALCSVISMQEILFKAQMSAAQNFQYFTLYSMVALMYFAVSFPAARFVEHIDRISRRAFTRRTH</sequence>
<reference evidence="13" key="1">
    <citation type="submission" date="2016-01" db="EMBL/GenBank/DDBJ databases">
        <authorList>
            <person name="Peeters C."/>
        </authorList>
    </citation>
    <scope>NUCLEOTIDE SEQUENCE [LARGE SCALE GENOMIC DNA]</scope>
    <source>
        <strain evidence="13">LMG 29323</strain>
    </source>
</reference>
<dbReference type="Proteomes" id="UP000054911">
    <property type="component" value="Unassembled WGS sequence"/>
</dbReference>
<dbReference type="SUPFAM" id="SSF161098">
    <property type="entry name" value="MetI-like"/>
    <property type="match status" value="1"/>
</dbReference>
<dbReference type="STRING" id="1777141.AWB80_01223"/>
<evidence type="ECO:0000256" key="2">
    <source>
        <dbReference type="ARBA" id="ARBA00004429"/>
    </source>
</evidence>
<keyword evidence="10 11" id="KW-0472">Membrane</keyword>
<dbReference type="GO" id="GO:0006865">
    <property type="term" value="P:amino acid transport"/>
    <property type="evidence" value="ECO:0007669"/>
    <property type="project" value="UniProtKB-KW"/>
</dbReference>
<comment type="caution">
    <text evidence="13">The sequence shown here is derived from an EMBL/GenBank/DDBJ whole genome shotgun (WGS) entry which is preliminary data.</text>
</comment>
<keyword evidence="8" id="KW-0029">Amino-acid transport</keyword>
<evidence type="ECO:0000259" key="12">
    <source>
        <dbReference type="PROSITE" id="PS50928"/>
    </source>
</evidence>
<evidence type="ECO:0000313" key="14">
    <source>
        <dbReference type="Proteomes" id="UP000054911"/>
    </source>
</evidence>
<evidence type="ECO:0000256" key="5">
    <source>
        <dbReference type="ARBA" id="ARBA00022448"/>
    </source>
</evidence>
<evidence type="ECO:0000256" key="4">
    <source>
        <dbReference type="ARBA" id="ARBA00016506"/>
    </source>
</evidence>
<dbReference type="InterPro" id="IPR000515">
    <property type="entry name" value="MetI-like"/>
</dbReference>
<keyword evidence="14" id="KW-1185">Reference proteome</keyword>
<comment type="similarity">
    <text evidence="3">Belongs to the binding-protein-dependent transport system permease family. HisMQ subfamily.</text>
</comment>
<evidence type="ECO:0000256" key="3">
    <source>
        <dbReference type="ARBA" id="ARBA00010072"/>
    </source>
</evidence>
<comment type="function">
    <text evidence="1">Part of the binding-protein-dependent transport system for glutamine; probably responsible for the translocation of the substrate across the membrane.</text>
</comment>
<dbReference type="EMBL" id="FCOE02000003">
    <property type="protein sequence ID" value="SAK48452.1"/>
    <property type="molecule type" value="Genomic_DNA"/>
</dbReference>
<gene>
    <name evidence="13" type="ORF">AWB80_01223</name>
</gene>
<evidence type="ECO:0000256" key="10">
    <source>
        <dbReference type="ARBA" id="ARBA00023136"/>
    </source>
</evidence>
<dbReference type="NCBIfam" id="TIGR01726">
    <property type="entry name" value="HEQRo_perm_3TM"/>
    <property type="match status" value="1"/>
</dbReference>
<keyword evidence="6" id="KW-1003">Cell membrane</keyword>
<evidence type="ECO:0000256" key="6">
    <source>
        <dbReference type="ARBA" id="ARBA00022475"/>
    </source>
</evidence>
<evidence type="ECO:0000256" key="8">
    <source>
        <dbReference type="ARBA" id="ARBA00022970"/>
    </source>
</evidence>
<evidence type="ECO:0000313" key="13">
    <source>
        <dbReference type="EMBL" id="SAK48452.1"/>
    </source>
</evidence>
<dbReference type="InterPro" id="IPR043429">
    <property type="entry name" value="ArtM/GltK/GlnP/TcyL/YhdX-like"/>
</dbReference>
<dbReference type="PANTHER" id="PTHR30614">
    <property type="entry name" value="MEMBRANE COMPONENT OF AMINO ACID ABC TRANSPORTER"/>
    <property type="match status" value="1"/>
</dbReference>